<evidence type="ECO:0000313" key="7">
    <source>
        <dbReference type="EMBL" id="KXO98282.1"/>
    </source>
</evidence>
<feature type="transmembrane region" description="Helical" evidence="6">
    <location>
        <begin position="300"/>
        <end position="318"/>
    </location>
</feature>
<dbReference type="EMBL" id="LSRE01000013">
    <property type="protein sequence ID" value="KXO98282.1"/>
    <property type="molecule type" value="Genomic_DNA"/>
</dbReference>
<proteinExistence type="predicted"/>
<dbReference type="STRING" id="239498.AXK60_14235"/>
<dbReference type="GO" id="GO:0005886">
    <property type="term" value="C:plasma membrane"/>
    <property type="evidence" value="ECO:0007669"/>
    <property type="project" value="UniProtKB-SubCell"/>
</dbReference>
<name>A0A137ZXY2_9ACTN</name>
<dbReference type="InterPro" id="IPR019108">
    <property type="entry name" value="Caa3_assmbl_CtaG-rel"/>
</dbReference>
<keyword evidence="3 6" id="KW-0812">Transmembrane</keyword>
<dbReference type="Proteomes" id="UP000070258">
    <property type="component" value="Unassembled WGS sequence"/>
</dbReference>
<evidence type="ECO:0000313" key="8">
    <source>
        <dbReference type="EMBL" id="KXP03034.1"/>
    </source>
</evidence>
<sequence>MSAVAQEQSGAAAEAEQQRPVAAPRGGIAALLIGSAAALAVVLWLVASEGELRYLVNGNAYPGALTAYGAAVGRLVGTVAAALTFGSIGYAVFRTRALDSGELGLRGYLTQLQARRYAAAWAVVSVPMVFLAAAESAAQDLVATYRVGGLGVLISASDTAKGWIVSLVCAVAVSVALRTAYTWVAHLWILLPAVVGLLATIVTANEAQNWNHDYSTAALTTLAVVAALWLGGLWSAVRLPARSERRWIGPLFAALALVNGAVIALIMAPGSDLWVTWYGQLLLATGVLLVAAGAAHWLRALPAAAALLTAAFGTAIAASELTPPPFLRSRPTVGENFLGYNLPDPPSAMAFLGNWRPDLNLAPFAIALAVGYLILVRRTANWPWYRTVLFLLGCVALLTLTGSGLRTYSNAMFSVHMVVHMLMTSIVPVFLLLGAPVTLLRDTLRGAPARWLAMLLDSRSFAVLMRPVVQLALFAFVLYGLYFTPLFDTIGRYHWGHLAIYAALLFTGFLFYWRVFQIDPVPTELPFIGRIGMLLAMMPITMVFALIVMTMDGLVGSRLYLYLDFPWMTDLHRDQFVGGVVAWATDEAAIALVTLGLVLHWAWRNRDEDSEPELL</sequence>
<feature type="transmembrane region" description="Helical" evidence="6">
    <location>
        <begin position="576"/>
        <end position="599"/>
    </location>
</feature>
<feature type="transmembrane region" description="Helical" evidence="6">
    <location>
        <begin position="461"/>
        <end position="482"/>
    </location>
</feature>
<feature type="transmembrane region" description="Helical" evidence="6">
    <location>
        <begin position="67"/>
        <end position="93"/>
    </location>
</feature>
<evidence type="ECO:0000256" key="3">
    <source>
        <dbReference type="ARBA" id="ARBA00022692"/>
    </source>
</evidence>
<comment type="caution">
    <text evidence="8">The sequence shown here is derived from an EMBL/GenBank/DDBJ whole genome shotgun (WGS) entry which is preliminary data.</text>
</comment>
<keyword evidence="10" id="KW-1185">Reference proteome</keyword>
<feature type="transmembrane region" description="Helical" evidence="6">
    <location>
        <begin position="214"/>
        <end position="235"/>
    </location>
</feature>
<feature type="transmembrane region" description="Helical" evidence="6">
    <location>
        <begin position="184"/>
        <end position="202"/>
    </location>
</feature>
<reference evidence="7 10" key="2">
    <citation type="submission" date="2016-02" db="EMBL/GenBank/DDBJ databases">
        <authorList>
            <person name="Teng J.L."/>
            <person name="Tang Y."/>
            <person name="Huang Y."/>
            <person name="Guo F."/>
            <person name="Wei W."/>
            <person name="Chen J.H."/>
            <person name="Wong S.Y."/>
            <person name="Lau S.K."/>
            <person name="Woo P.C."/>
        </authorList>
    </citation>
    <scope>NUCLEOTIDE SEQUENCE [LARGE SCALE GENOMIC DNA]</scope>
    <source>
        <strain evidence="7 10">JCM 13375</strain>
    </source>
</reference>
<evidence type="ECO:0000256" key="5">
    <source>
        <dbReference type="ARBA" id="ARBA00023136"/>
    </source>
</evidence>
<comment type="subcellular location">
    <subcellularLocation>
        <location evidence="1">Cell membrane</location>
        <topology evidence="1">Multi-pass membrane protein</topology>
    </subcellularLocation>
</comment>
<dbReference type="Proteomes" id="UP000070409">
    <property type="component" value="Unassembled WGS sequence"/>
</dbReference>
<evidence type="ECO:0000313" key="9">
    <source>
        <dbReference type="Proteomes" id="UP000070258"/>
    </source>
</evidence>
<feature type="transmembrane region" description="Helical" evidence="6">
    <location>
        <begin position="388"/>
        <end position="405"/>
    </location>
</feature>
<feature type="transmembrane region" description="Helical" evidence="6">
    <location>
        <begin position="247"/>
        <end position="268"/>
    </location>
</feature>
<evidence type="ECO:0000256" key="1">
    <source>
        <dbReference type="ARBA" id="ARBA00004651"/>
    </source>
</evidence>
<keyword evidence="2" id="KW-1003">Cell membrane</keyword>
<feature type="transmembrane region" description="Helical" evidence="6">
    <location>
        <begin position="494"/>
        <end position="513"/>
    </location>
</feature>
<evidence type="ECO:0008006" key="11">
    <source>
        <dbReference type="Google" id="ProtNLM"/>
    </source>
</evidence>
<evidence type="ECO:0000256" key="6">
    <source>
        <dbReference type="SAM" id="Phobius"/>
    </source>
</evidence>
<dbReference type="EMBL" id="LSRF01000058">
    <property type="protein sequence ID" value="KXP03034.1"/>
    <property type="molecule type" value="Genomic_DNA"/>
</dbReference>
<keyword evidence="5 6" id="KW-0472">Membrane</keyword>
<feature type="transmembrane region" description="Helical" evidence="6">
    <location>
        <begin position="114"/>
        <end position="134"/>
    </location>
</feature>
<reference evidence="8" key="1">
    <citation type="submission" date="2016-02" db="EMBL/GenBank/DDBJ databases">
        <authorList>
            <person name="Teng J.L."/>
            <person name="Yang Y."/>
            <person name="Huang Y."/>
            <person name="Guo F."/>
            <person name="Wei W."/>
            <person name="Chen J.H."/>
            <person name="Wong S.Y."/>
            <person name="Lau S.K."/>
            <person name="Woo P.C."/>
        </authorList>
    </citation>
    <scope>NUCLEOTIDE SEQUENCE</scope>
    <source>
        <strain evidence="8">JCM 15929</strain>
    </source>
</reference>
<evidence type="ECO:0000256" key="2">
    <source>
        <dbReference type="ARBA" id="ARBA00022475"/>
    </source>
</evidence>
<feature type="transmembrane region" description="Helical" evidence="6">
    <location>
        <begin position="534"/>
        <end position="556"/>
    </location>
</feature>
<feature type="transmembrane region" description="Helical" evidence="6">
    <location>
        <begin position="28"/>
        <end position="47"/>
    </location>
</feature>
<dbReference type="AlphaFoldDB" id="A0A137ZXY2"/>
<dbReference type="Pfam" id="PF09678">
    <property type="entry name" value="Caa3_CtaG"/>
    <property type="match status" value="1"/>
</dbReference>
<feature type="transmembrane region" description="Helical" evidence="6">
    <location>
        <begin position="359"/>
        <end position="376"/>
    </location>
</feature>
<feature type="transmembrane region" description="Helical" evidence="6">
    <location>
        <begin position="417"/>
        <end position="440"/>
    </location>
</feature>
<evidence type="ECO:0000313" key="10">
    <source>
        <dbReference type="Proteomes" id="UP000070409"/>
    </source>
</evidence>
<gene>
    <name evidence="8" type="ORF">AXK60_14235</name>
    <name evidence="7" type="ORF">AXK61_19855</name>
</gene>
<keyword evidence="4 6" id="KW-1133">Transmembrane helix</keyword>
<protein>
    <recommendedName>
        <fullName evidence="11">Copper resistance protein CopD</fullName>
    </recommendedName>
</protein>
<organism evidence="8 9">
    <name type="scientific">Tsukamurella pseudospumae</name>
    <dbReference type="NCBI Taxonomy" id="239498"/>
    <lineage>
        <taxon>Bacteria</taxon>
        <taxon>Bacillati</taxon>
        <taxon>Actinomycetota</taxon>
        <taxon>Actinomycetes</taxon>
        <taxon>Mycobacteriales</taxon>
        <taxon>Tsukamurellaceae</taxon>
        <taxon>Tsukamurella</taxon>
    </lineage>
</organism>
<evidence type="ECO:0000256" key="4">
    <source>
        <dbReference type="ARBA" id="ARBA00022989"/>
    </source>
</evidence>
<feature type="transmembrane region" description="Helical" evidence="6">
    <location>
        <begin position="160"/>
        <end position="177"/>
    </location>
</feature>
<accession>A0A137ZXY2</accession>
<reference evidence="9" key="3">
    <citation type="submission" date="2016-02" db="EMBL/GenBank/DDBJ databases">
        <authorList>
            <person name="Wen L."/>
            <person name="He K."/>
            <person name="Yang H."/>
        </authorList>
    </citation>
    <scope>NUCLEOTIDE SEQUENCE [LARGE SCALE GENOMIC DNA]</scope>
    <source>
        <strain evidence="9">JCM 15929</strain>
    </source>
</reference>
<feature type="transmembrane region" description="Helical" evidence="6">
    <location>
        <begin position="274"/>
        <end position="293"/>
    </location>
</feature>